<dbReference type="PROSITE" id="PS00079">
    <property type="entry name" value="MULTICOPPER_OXIDASE1"/>
    <property type="match status" value="1"/>
</dbReference>
<evidence type="ECO:0000256" key="3">
    <source>
        <dbReference type="ARBA" id="ARBA00022982"/>
    </source>
</evidence>
<gene>
    <name evidence="7" type="ORF">CJ255_21080</name>
</gene>
<dbReference type="OrthoDB" id="9816061at2"/>
<evidence type="ECO:0000313" key="7">
    <source>
        <dbReference type="EMBL" id="PDW00153.1"/>
    </source>
</evidence>
<keyword evidence="8" id="KW-1185">Reference proteome</keyword>
<evidence type="ECO:0000256" key="4">
    <source>
        <dbReference type="ARBA" id="ARBA00023008"/>
    </source>
</evidence>
<evidence type="ECO:0000313" key="8">
    <source>
        <dbReference type="Proteomes" id="UP000220527"/>
    </source>
</evidence>
<dbReference type="Gene3D" id="2.60.40.420">
    <property type="entry name" value="Cupredoxins - blue copper proteins"/>
    <property type="match status" value="1"/>
</dbReference>
<evidence type="ECO:0000256" key="2">
    <source>
        <dbReference type="ARBA" id="ARBA00022723"/>
    </source>
</evidence>
<feature type="compositionally biased region" description="Low complexity" evidence="5">
    <location>
        <begin position="1"/>
        <end position="23"/>
    </location>
</feature>
<organism evidence="7 8">
    <name type="scientific">Candidatus Viridilinea mediisalina</name>
    <dbReference type="NCBI Taxonomy" id="2024553"/>
    <lineage>
        <taxon>Bacteria</taxon>
        <taxon>Bacillati</taxon>
        <taxon>Chloroflexota</taxon>
        <taxon>Chloroflexia</taxon>
        <taxon>Chloroflexales</taxon>
        <taxon>Chloroflexineae</taxon>
        <taxon>Oscillochloridaceae</taxon>
        <taxon>Candidatus Viridilinea</taxon>
    </lineage>
</organism>
<dbReference type="Pfam" id="PF00127">
    <property type="entry name" value="Copper-bind"/>
    <property type="match status" value="1"/>
</dbReference>
<keyword evidence="1" id="KW-0813">Transport</keyword>
<dbReference type="PANTHER" id="PTHR38439">
    <property type="entry name" value="AURACYANIN-B"/>
    <property type="match status" value="1"/>
</dbReference>
<feature type="domain" description="Blue (type 1) copper" evidence="6">
    <location>
        <begin position="66"/>
        <end position="187"/>
    </location>
</feature>
<feature type="region of interest" description="Disordered" evidence="5">
    <location>
        <begin position="1"/>
        <end position="66"/>
    </location>
</feature>
<evidence type="ECO:0000256" key="1">
    <source>
        <dbReference type="ARBA" id="ARBA00022448"/>
    </source>
</evidence>
<dbReference type="GO" id="GO:0009055">
    <property type="term" value="F:electron transfer activity"/>
    <property type="evidence" value="ECO:0007669"/>
    <property type="project" value="InterPro"/>
</dbReference>
<accession>A0A2A6RDP9</accession>
<reference evidence="8" key="1">
    <citation type="submission" date="2017-08" db="EMBL/GenBank/DDBJ databases">
        <authorList>
            <person name="Grouzdev D.S."/>
            <person name="Gaisin V.A."/>
            <person name="Rysina M.S."/>
            <person name="Gorlenko V.M."/>
        </authorList>
    </citation>
    <scope>NUCLEOTIDE SEQUENCE [LARGE SCALE GENOMIC DNA]</scope>
    <source>
        <strain evidence="8">Kir15-3F</strain>
    </source>
</reference>
<dbReference type="Proteomes" id="UP000220527">
    <property type="component" value="Unassembled WGS sequence"/>
</dbReference>
<keyword evidence="4" id="KW-0186">Copper</keyword>
<dbReference type="InterPro" id="IPR050845">
    <property type="entry name" value="Cu-binding_ET"/>
</dbReference>
<sequence>MVEPTAEPEVVEPTAEPEVVEPTAEPEPEPTPTEAAAAPAGRPGIPSEPFGPALATGTGTPIQIGTDPGAQLLFDVDRVTVPNGPVTLTFTNDSDTVQHNWVLIEGDDPAMLARINQTAQDQQRQLRNTLGSVPPSGTDGVLVATQILNMGESVTFTFDPPGPGTYTFICTFPEHFEGGMVGTLVVES</sequence>
<dbReference type="AlphaFoldDB" id="A0A2A6RDP9"/>
<protein>
    <recommendedName>
        <fullName evidence="6">Blue (type 1) copper domain-containing protein</fullName>
    </recommendedName>
</protein>
<evidence type="ECO:0000259" key="6">
    <source>
        <dbReference type="Pfam" id="PF00127"/>
    </source>
</evidence>
<dbReference type="PROSITE" id="PS00196">
    <property type="entry name" value="COPPER_BLUE"/>
    <property type="match status" value="1"/>
</dbReference>
<keyword evidence="2" id="KW-0479">Metal-binding</keyword>
<evidence type="ECO:0000256" key="5">
    <source>
        <dbReference type="SAM" id="MobiDB-lite"/>
    </source>
</evidence>
<dbReference type="EMBL" id="NQWI01000199">
    <property type="protein sequence ID" value="PDW00153.1"/>
    <property type="molecule type" value="Genomic_DNA"/>
</dbReference>
<dbReference type="SUPFAM" id="SSF49503">
    <property type="entry name" value="Cupredoxins"/>
    <property type="match status" value="1"/>
</dbReference>
<name>A0A2A6RDP9_9CHLR</name>
<dbReference type="PANTHER" id="PTHR38439:SF2">
    <property type="entry name" value="OUTER MEMBRANE PROTEIN H.8"/>
    <property type="match status" value="1"/>
</dbReference>
<dbReference type="GO" id="GO:0005507">
    <property type="term" value="F:copper ion binding"/>
    <property type="evidence" value="ECO:0007669"/>
    <property type="project" value="InterPro"/>
</dbReference>
<dbReference type="InterPro" id="IPR033138">
    <property type="entry name" value="Cu_oxidase_CS"/>
</dbReference>
<dbReference type="InterPro" id="IPR008972">
    <property type="entry name" value="Cupredoxin"/>
</dbReference>
<proteinExistence type="predicted"/>
<dbReference type="InterPro" id="IPR000923">
    <property type="entry name" value="BlueCu_1"/>
</dbReference>
<comment type="caution">
    <text evidence="7">The sequence shown here is derived from an EMBL/GenBank/DDBJ whole genome shotgun (WGS) entry which is preliminary data.</text>
</comment>
<keyword evidence="3" id="KW-0249">Electron transport</keyword>
<dbReference type="InterPro" id="IPR028871">
    <property type="entry name" value="BlueCu_1_BS"/>
</dbReference>